<dbReference type="PANTHER" id="PTHR31845:SF17">
    <property type="entry name" value="ZN(II)2CYS6 TRANSCRIPTION FACTOR (EUROFUNG)"/>
    <property type="match status" value="1"/>
</dbReference>
<dbReference type="AlphaFoldDB" id="A0AAD5V0C2"/>
<dbReference type="InterPro" id="IPR007219">
    <property type="entry name" value="XnlR_reg_dom"/>
</dbReference>
<feature type="compositionally biased region" description="Polar residues" evidence="7">
    <location>
        <begin position="131"/>
        <end position="163"/>
    </location>
</feature>
<feature type="compositionally biased region" description="Polar residues" evidence="7">
    <location>
        <begin position="273"/>
        <end position="302"/>
    </location>
</feature>
<dbReference type="SMART" id="SM00066">
    <property type="entry name" value="GAL4"/>
    <property type="match status" value="1"/>
</dbReference>
<dbReference type="SMART" id="SM00906">
    <property type="entry name" value="Fungal_trans"/>
    <property type="match status" value="1"/>
</dbReference>
<dbReference type="InterPro" id="IPR036864">
    <property type="entry name" value="Zn2-C6_fun-type_DNA-bd_sf"/>
</dbReference>
<dbReference type="CDD" id="cd00067">
    <property type="entry name" value="GAL4"/>
    <property type="match status" value="1"/>
</dbReference>
<dbReference type="Proteomes" id="UP001212997">
    <property type="component" value="Unassembled WGS sequence"/>
</dbReference>
<organism evidence="9 10">
    <name type="scientific">Meripilus lineatus</name>
    <dbReference type="NCBI Taxonomy" id="2056292"/>
    <lineage>
        <taxon>Eukaryota</taxon>
        <taxon>Fungi</taxon>
        <taxon>Dikarya</taxon>
        <taxon>Basidiomycota</taxon>
        <taxon>Agaricomycotina</taxon>
        <taxon>Agaricomycetes</taxon>
        <taxon>Polyporales</taxon>
        <taxon>Meripilaceae</taxon>
        <taxon>Meripilus</taxon>
    </lineage>
</organism>
<proteinExistence type="predicted"/>
<feature type="compositionally biased region" description="Basic residues" evidence="7">
    <location>
        <begin position="828"/>
        <end position="847"/>
    </location>
</feature>
<evidence type="ECO:0000256" key="4">
    <source>
        <dbReference type="ARBA" id="ARBA00023125"/>
    </source>
</evidence>
<dbReference type="Gene3D" id="4.10.240.10">
    <property type="entry name" value="Zn(2)-C6 fungal-type DNA-binding domain"/>
    <property type="match status" value="1"/>
</dbReference>
<comment type="subcellular location">
    <subcellularLocation>
        <location evidence="1">Nucleus</location>
    </subcellularLocation>
</comment>
<evidence type="ECO:0000256" key="7">
    <source>
        <dbReference type="SAM" id="MobiDB-lite"/>
    </source>
</evidence>
<feature type="region of interest" description="Disordered" evidence="7">
    <location>
        <begin position="197"/>
        <end position="317"/>
    </location>
</feature>
<dbReference type="Pfam" id="PF00172">
    <property type="entry name" value="Zn_clus"/>
    <property type="match status" value="1"/>
</dbReference>
<protein>
    <recommendedName>
        <fullName evidence="8">Zn(2)-C6 fungal-type domain-containing protein</fullName>
    </recommendedName>
</protein>
<name>A0AAD5V0C2_9APHY</name>
<comment type="caution">
    <text evidence="9">The sequence shown here is derived from an EMBL/GenBank/DDBJ whole genome shotgun (WGS) entry which is preliminary data.</text>
</comment>
<evidence type="ECO:0000313" key="9">
    <source>
        <dbReference type="EMBL" id="KAJ3482399.1"/>
    </source>
</evidence>
<feature type="compositionally biased region" description="Polar residues" evidence="7">
    <location>
        <begin position="213"/>
        <end position="239"/>
    </location>
</feature>
<dbReference type="PROSITE" id="PS00463">
    <property type="entry name" value="ZN2_CY6_FUNGAL_1"/>
    <property type="match status" value="1"/>
</dbReference>
<sequence length="940" mass="104297">MDSSAPTPTGSVKKQEEVDPNDTKTPPKNEAKPPVRTLNRVPRACNACRKQKMRCEGAENPPCRRCRHAGLECLFEKPTREASLTGEAGLERIRSLEAHVADIRTTQTAIQNTLLEIVAHLRGGNAPFPTRSPSAYPSFANQSPSVHSMGSPGMSTPSAGTHPQLIVDTTHQAGPQTPSATAATPSHASVNMINTTPRHHHEQNPAAYRSPPLSATGQRQAGPSGMQYSQSNPASSLHSVQGHPGNGPHNHPTTLPPFSSISGMDTMGPPRSQPANVSSVRYHTSGSKRAAPTSSNVTSADSTDAEEDDGELPASGLVAPWEVLRGLADVAIERAAQENGGESEAPSRARTSSPDPRQSRPAKRRKVQHKSPRFMTFPDVVTKKIISEVEARELFRMSVEVLFMRASTLTSLLLARFYHGCSTFLPIFDGNIDTFDALHERSPFAVDCICMVAAQVRDGGGNLSDTFRKCQEEVQAISCATLFSPVTRQEAVQAMILVSGWSDNGWLSGGHAVRMAMEISMHKAWPELLKRMKTNKVGTTSKDRQLVIAARTWFCLYLFEHQMSYGTGRPAILKDDESIWQCRLLLQHPLAIEDDMRLVSMVELMAIRERVNNNLSPLFDRPVDDHTFNVLREADGEFHNWYTTWDVAFSQKYEDAAFYRQSLQIQQLHAELYHNATALRGIDGPEDVQNMPVAQRELAIKSIKVGRQILDITVNSPSYREGMKYAVHYTHATATFSATFLLRLCRLFPEHANAEEIRVQVEHLASLLSEVPGKRYAITLQLMLKRFKKRKGSSSSRSPNLAREAHRSPSYPDVPMVQSMGQAQQQQQHHHQQQQQQHRQHPGHHPHQQMQQAPTSPTYDPSFNAHPDAMGHQMQMGDVQHFPQHAMANAEHIWRGFETASGEQLPVWLSDQTLGGVQFSQNGIDAFLLPNDYLPAPQIW</sequence>
<feature type="domain" description="Zn(2)-C6 fungal-type" evidence="8">
    <location>
        <begin position="44"/>
        <end position="75"/>
    </location>
</feature>
<dbReference type="GO" id="GO:0006351">
    <property type="term" value="P:DNA-templated transcription"/>
    <property type="evidence" value="ECO:0007669"/>
    <property type="project" value="InterPro"/>
</dbReference>
<evidence type="ECO:0000313" key="10">
    <source>
        <dbReference type="Proteomes" id="UP001212997"/>
    </source>
</evidence>
<feature type="region of interest" description="Disordered" evidence="7">
    <location>
        <begin position="129"/>
        <end position="163"/>
    </location>
</feature>
<dbReference type="PROSITE" id="PS50048">
    <property type="entry name" value="ZN2_CY6_FUNGAL_2"/>
    <property type="match status" value="1"/>
</dbReference>
<evidence type="ECO:0000256" key="1">
    <source>
        <dbReference type="ARBA" id="ARBA00004123"/>
    </source>
</evidence>
<keyword evidence="5" id="KW-0804">Transcription</keyword>
<keyword evidence="2" id="KW-0479">Metal-binding</keyword>
<evidence type="ECO:0000256" key="6">
    <source>
        <dbReference type="ARBA" id="ARBA00023242"/>
    </source>
</evidence>
<keyword evidence="4" id="KW-0238">DNA-binding</keyword>
<feature type="compositionally biased region" description="Basic and acidic residues" evidence="7">
    <location>
        <begin position="13"/>
        <end position="33"/>
    </location>
</feature>
<keyword evidence="3" id="KW-0805">Transcription regulation</keyword>
<accession>A0AAD5V0C2</accession>
<dbReference type="GO" id="GO:0000981">
    <property type="term" value="F:DNA-binding transcription factor activity, RNA polymerase II-specific"/>
    <property type="evidence" value="ECO:0007669"/>
    <property type="project" value="InterPro"/>
</dbReference>
<dbReference type="EMBL" id="JANAWD010000275">
    <property type="protein sequence ID" value="KAJ3482399.1"/>
    <property type="molecule type" value="Genomic_DNA"/>
</dbReference>
<dbReference type="PANTHER" id="PTHR31845">
    <property type="entry name" value="FINGER DOMAIN PROTEIN, PUTATIVE-RELATED"/>
    <property type="match status" value="1"/>
</dbReference>
<dbReference type="InterPro" id="IPR051089">
    <property type="entry name" value="prtT"/>
</dbReference>
<reference evidence="9" key="1">
    <citation type="submission" date="2022-07" db="EMBL/GenBank/DDBJ databases">
        <title>Genome Sequence of Physisporinus lineatus.</title>
        <authorList>
            <person name="Buettner E."/>
        </authorList>
    </citation>
    <scope>NUCLEOTIDE SEQUENCE</scope>
    <source>
        <strain evidence="9">VT162</strain>
    </source>
</reference>
<evidence type="ECO:0000256" key="5">
    <source>
        <dbReference type="ARBA" id="ARBA00023163"/>
    </source>
</evidence>
<dbReference type="GO" id="GO:0008270">
    <property type="term" value="F:zinc ion binding"/>
    <property type="evidence" value="ECO:0007669"/>
    <property type="project" value="InterPro"/>
</dbReference>
<dbReference type="GO" id="GO:0000976">
    <property type="term" value="F:transcription cis-regulatory region binding"/>
    <property type="evidence" value="ECO:0007669"/>
    <property type="project" value="TreeGrafter"/>
</dbReference>
<feature type="region of interest" description="Disordered" evidence="7">
    <location>
        <begin position="1"/>
        <end position="38"/>
    </location>
</feature>
<dbReference type="CDD" id="cd12148">
    <property type="entry name" value="fungal_TF_MHR"/>
    <property type="match status" value="1"/>
</dbReference>
<keyword evidence="6" id="KW-0539">Nucleus</keyword>
<feature type="compositionally biased region" description="Polar residues" evidence="7">
    <location>
        <begin position="251"/>
        <end position="263"/>
    </location>
</feature>
<evidence type="ECO:0000256" key="3">
    <source>
        <dbReference type="ARBA" id="ARBA00023015"/>
    </source>
</evidence>
<dbReference type="GO" id="GO:0005634">
    <property type="term" value="C:nucleus"/>
    <property type="evidence" value="ECO:0007669"/>
    <property type="project" value="UniProtKB-SubCell"/>
</dbReference>
<dbReference type="SUPFAM" id="SSF57701">
    <property type="entry name" value="Zn2/Cys6 DNA-binding domain"/>
    <property type="match status" value="1"/>
</dbReference>
<feature type="region of interest" description="Disordered" evidence="7">
    <location>
        <begin position="787"/>
        <end position="869"/>
    </location>
</feature>
<dbReference type="InterPro" id="IPR001138">
    <property type="entry name" value="Zn2Cys6_DnaBD"/>
</dbReference>
<keyword evidence="10" id="KW-1185">Reference proteome</keyword>
<feature type="region of interest" description="Disordered" evidence="7">
    <location>
        <begin position="337"/>
        <end position="371"/>
    </location>
</feature>
<feature type="compositionally biased region" description="Polar residues" evidence="7">
    <location>
        <begin position="1"/>
        <end position="12"/>
    </location>
</feature>
<evidence type="ECO:0000259" key="8">
    <source>
        <dbReference type="PROSITE" id="PS50048"/>
    </source>
</evidence>
<gene>
    <name evidence="9" type="ORF">NLI96_g7012</name>
</gene>
<feature type="compositionally biased region" description="Basic residues" evidence="7">
    <location>
        <begin position="360"/>
        <end position="371"/>
    </location>
</feature>
<evidence type="ECO:0000256" key="2">
    <source>
        <dbReference type="ARBA" id="ARBA00022723"/>
    </source>
</evidence>